<protein>
    <submittedName>
        <fullName evidence="1">DUF4351 domain-containing protein</fullName>
    </submittedName>
</protein>
<name>A0ABW2XER1_9ACTN</name>
<dbReference type="RefSeq" id="WP_242619101.1">
    <property type="nucleotide sequence ID" value="NZ_CAACUY010000024.1"/>
</dbReference>
<sequence length="79" mass="8523">MTSPTWIASTPIGREHFALGQAEGKAEGKAEAVLRVLNTRGVHVPSNVRSRINACTDQTELDALLDRALTATTTDDLFD</sequence>
<proteinExistence type="predicted"/>
<gene>
    <name evidence="1" type="ORF">ACFQZM_00375</name>
</gene>
<reference evidence="2" key="1">
    <citation type="journal article" date="2019" name="Int. J. Syst. Evol. Microbiol.">
        <title>The Global Catalogue of Microorganisms (GCM) 10K type strain sequencing project: providing services to taxonomists for standard genome sequencing and annotation.</title>
        <authorList>
            <consortium name="The Broad Institute Genomics Platform"/>
            <consortium name="The Broad Institute Genome Sequencing Center for Infectious Disease"/>
            <person name="Wu L."/>
            <person name="Ma J."/>
        </authorList>
    </citation>
    <scope>NUCLEOTIDE SEQUENCE [LARGE SCALE GENOMIC DNA]</scope>
    <source>
        <strain evidence="2">JCM 9371</strain>
    </source>
</reference>
<organism evidence="1 2">
    <name type="scientific">Actinomadura fibrosa</name>
    <dbReference type="NCBI Taxonomy" id="111802"/>
    <lineage>
        <taxon>Bacteria</taxon>
        <taxon>Bacillati</taxon>
        <taxon>Actinomycetota</taxon>
        <taxon>Actinomycetes</taxon>
        <taxon>Streptosporangiales</taxon>
        <taxon>Thermomonosporaceae</taxon>
        <taxon>Actinomadura</taxon>
    </lineage>
</organism>
<evidence type="ECO:0000313" key="1">
    <source>
        <dbReference type="EMBL" id="MFD0682935.1"/>
    </source>
</evidence>
<dbReference type="Proteomes" id="UP001597063">
    <property type="component" value="Unassembled WGS sequence"/>
</dbReference>
<evidence type="ECO:0000313" key="2">
    <source>
        <dbReference type="Proteomes" id="UP001597063"/>
    </source>
</evidence>
<keyword evidence="2" id="KW-1185">Reference proteome</keyword>
<accession>A0ABW2XER1</accession>
<dbReference type="EMBL" id="JBHTGP010000001">
    <property type="protein sequence ID" value="MFD0682935.1"/>
    <property type="molecule type" value="Genomic_DNA"/>
</dbReference>
<comment type="caution">
    <text evidence="1">The sequence shown here is derived from an EMBL/GenBank/DDBJ whole genome shotgun (WGS) entry which is preliminary data.</text>
</comment>